<protein>
    <recommendedName>
        <fullName evidence="1">diguanylate cyclase</fullName>
        <ecNumber evidence="1">2.7.7.65</ecNumber>
    </recommendedName>
</protein>
<dbReference type="CDD" id="cd01949">
    <property type="entry name" value="GGDEF"/>
    <property type="match status" value="1"/>
</dbReference>
<dbReference type="PANTHER" id="PTHR45138">
    <property type="entry name" value="REGULATORY COMPONENTS OF SENSORY TRANSDUCTION SYSTEM"/>
    <property type="match status" value="1"/>
</dbReference>
<dbReference type="InterPro" id="IPR000160">
    <property type="entry name" value="GGDEF_dom"/>
</dbReference>
<dbReference type="SMART" id="SM00267">
    <property type="entry name" value="GGDEF"/>
    <property type="match status" value="1"/>
</dbReference>
<dbReference type="InterPro" id="IPR043128">
    <property type="entry name" value="Rev_trsase/Diguanyl_cyclase"/>
</dbReference>
<dbReference type="NCBIfam" id="TIGR00254">
    <property type="entry name" value="GGDEF"/>
    <property type="match status" value="1"/>
</dbReference>
<gene>
    <name evidence="5" type="ORF">NTG6680_1426</name>
</gene>
<dbReference type="InterPro" id="IPR029787">
    <property type="entry name" value="Nucleotide_cyclase"/>
</dbReference>
<reference evidence="5 6" key="1">
    <citation type="submission" date="2021-10" db="EMBL/GenBank/DDBJ databases">
        <authorList>
            <person name="Koch H."/>
        </authorList>
    </citation>
    <scope>NUCLEOTIDE SEQUENCE [LARGE SCALE GENOMIC DNA]</scope>
    <source>
        <strain evidence="5">6680</strain>
    </source>
</reference>
<dbReference type="RefSeq" id="WP_239796573.1">
    <property type="nucleotide sequence ID" value="NZ_OU912926.1"/>
</dbReference>
<evidence type="ECO:0000313" key="5">
    <source>
        <dbReference type="EMBL" id="CAG9932679.1"/>
    </source>
</evidence>
<comment type="catalytic activity">
    <reaction evidence="2">
        <text>2 GTP = 3',3'-c-di-GMP + 2 diphosphate</text>
        <dbReference type="Rhea" id="RHEA:24898"/>
        <dbReference type="ChEBI" id="CHEBI:33019"/>
        <dbReference type="ChEBI" id="CHEBI:37565"/>
        <dbReference type="ChEBI" id="CHEBI:58805"/>
        <dbReference type="EC" id="2.7.7.65"/>
    </reaction>
</comment>
<feature type="domain" description="GGDEF" evidence="4">
    <location>
        <begin position="436"/>
        <end position="567"/>
    </location>
</feature>
<organism evidence="5 6">
    <name type="scientific">Candidatus Nitrotoga arctica</name>
    <dbReference type="NCBI Taxonomy" id="453162"/>
    <lineage>
        <taxon>Bacteria</taxon>
        <taxon>Pseudomonadati</taxon>
        <taxon>Pseudomonadota</taxon>
        <taxon>Betaproteobacteria</taxon>
        <taxon>Nitrosomonadales</taxon>
        <taxon>Gallionellaceae</taxon>
        <taxon>Candidatus Nitrotoga</taxon>
    </lineage>
</organism>
<evidence type="ECO:0000256" key="1">
    <source>
        <dbReference type="ARBA" id="ARBA00012528"/>
    </source>
</evidence>
<keyword evidence="6" id="KW-1185">Reference proteome</keyword>
<feature type="coiled-coil region" evidence="3">
    <location>
        <begin position="378"/>
        <end position="412"/>
    </location>
</feature>
<dbReference type="InterPro" id="IPR050469">
    <property type="entry name" value="Diguanylate_Cyclase"/>
</dbReference>
<evidence type="ECO:0000256" key="3">
    <source>
        <dbReference type="SAM" id="Coils"/>
    </source>
</evidence>
<dbReference type="SUPFAM" id="SSF55073">
    <property type="entry name" value="Nucleotide cyclase"/>
    <property type="match status" value="1"/>
</dbReference>
<keyword evidence="3" id="KW-0175">Coiled coil</keyword>
<evidence type="ECO:0000259" key="4">
    <source>
        <dbReference type="PROSITE" id="PS50887"/>
    </source>
</evidence>
<dbReference type="PANTHER" id="PTHR45138:SF9">
    <property type="entry name" value="DIGUANYLATE CYCLASE DGCM-RELATED"/>
    <property type="match status" value="1"/>
</dbReference>
<sequence>MPNHTSSQIARLTLSTLAARKIAPTPDNYTRLYQEISGNHDANSTVQILTSEAQLPQKSIDDQLKLAWPNLIRDLLTQMEASHKGITISRKKQSVVTVLNRFNNDSNALFTKLQSLIVSWKETTSSNPRELIPTKLESEAEDNILPPDTVNVNNIIHSSHPDVAIDTTIDIELVEQLRELLAQSLESINNEDPDLKSEIQVLAQQTRATGDYGQAIKLNKQLRKLWIKLELRDNDNFNIQEGLMRLFRLLVENVGELVTEDKWLHDQILNLQEIIENPISKHTIATAERNLRSTIIKQGLLRQNMIDAKITLKSLMTTFIDRLSEMTDSTSAYHTKIEGYSLEIGQADNLTELSHILGDIMQDTRIIQAISMRSHEELVSTRKQAHIAEERVKQLEQELEQVSELVREDQLTGALNRRGLDDVLDREIKRADRQQTPVSIALLDIDNFKQLNDSLGHQTGDQALVHLIQVIKNALRPTDEVARYGGEEFLIILIDTSLEEAMATIIRLQRELTKNLFLHNNNRQLITFSAGVALHTSGEDPESTIGRADKAMYNAKRAGKNRVFAAD</sequence>
<dbReference type="EC" id="2.7.7.65" evidence="1"/>
<dbReference type="Pfam" id="PF00990">
    <property type="entry name" value="GGDEF"/>
    <property type="match status" value="1"/>
</dbReference>
<name>A0ABM8YYU9_9PROT</name>
<dbReference type="Proteomes" id="UP000839052">
    <property type="component" value="Chromosome"/>
</dbReference>
<dbReference type="EMBL" id="OU912926">
    <property type="protein sequence ID" value="CAG9932679.1"/>
    <property type="molecule type" value="Genomic_DNA"/>
</dbReference>
<accession>A0ABM8YYU9</accession>
<evidence type="ECO:0000313" key="6">
    <source>
        <dbReference type="Proteomes" id="UP000839052"/>
    </source>
</evidence>
<dbReference type="PROSITE" id="PS50887">
    <property type="entry name" value="GGDEF"/>
    <property type="match status" value="1"/>
</dbReference>
<evidence type="ECO:0000256" key="2">
    <source>
        <dbReference type="ARBA" id="ARBA00034247"/>
    </source>
</evidence>
<dbReference type="Gene3D" id="3.30.70.270">
    <property type="match status" value="1"/>
</dbReference>
<proteinExistence type="predicted"/>